<proteinExistence type="predicted"/>
<keyword evidence="1" id="KW-0472">Membrane</keyword>
<organism evidence="2 3">
    <name type="scientific">bacterium (Candidatus Ratteibacteria) CG01_land_8_20_14_3_00_40_19</name>
    <dbReference type="NCBI Taxonomy" id="2014290"/>
    <lineage>
        <taxon>Bacteria</taxon>
        <taxon>Candidatus Ratteibacteria</taxon>
    </lineage>
</organism>
<dbReference type="EMBL" id="PETL01000270">
    <property type="protein sequence ID" value="PIV63777.1"/>
    <property type="molecule type" value="Genomic_DNA"/>
</dbReference>
<accession>A0A2M7E7Q3</accession>
<keyword evidence="1" id="KW-0812">Transmembrane</keyword>
<reference evidence="3" key="1">
    <citation type="submission" date="2017-09" db="EMBL/GenBank/DDBJ databases">
        <title>Depth-based differentiation of microbial function through sediment-hosted aquifers and enrichment of novel symbionts in the deep terrestrial subsurface.</title>
        <authorList>
            <person name="Probst A.J."/>
            <person name="Ladd B."/>
            <person name="Jarett J.K."/>
            <person name="Geller-Mcgrath D.E."/>
            <person name="Sieber C.M.K."/>
            <person name="Emerson J.B."/>
            <person name="Anantharaman K."/>
            <person name="Thomas B.C."/>
            <person name="Malmstrom R."/>
            <person name="Stieglmeier M."/>
            <person name="Klingl A."/>
            <person name="Woyke T."/>
            <person name="Ryan C.M."/>
            <person name="Banfield J.F."/>
        </authorList>
    </citation>
    <scope>NUCLEOTIDE SEQUENCE [LARGE SCALE GENOMIC DNA]</scope>
</reference>
<evidence type="ECO:0000313" key="2">
    <source>
        <dbReference type="EMBL" id="PIV63777.1"/>
    </source>
</evidence>
<name>A0A2M7E7Q3_9BACT</name>
<sequence>MALNKETKTKLIPFLLIAVVGIGLALWLSIDSKKQSPAAISPLKKERTIMEKETFPENKIILSKEDAETIATLASEKPMPANIQPLAKDDIAFLSENDIIDEKESETLLEVEDLLKGEK</sequence>
<protein>
    <submittedName>
        <fullName evidence="2">Uncharacterized protein</fullName>
    </submittedName>
</protein>
<evidence type="ECO:0000256" key="1">
    <source>
        <dbReference type="SAM" id="Phobius"/>
    </source>
</evidence>
<gene>
    <name evidence="2" type="ORF">COS11_05670</name>
</gene>
<dbReference type="AlphaFoldDB" id="A0A2M7E7Q3"/>
<feature type="transmembrane region" description="Helical" evidence="1">
    <location>
        <begin position="12"/>
        <end position="30"/>
    </location>
</feature>
<evidence type="ECO:0000313" key="3">
    <source>
        <dbReference type="Proteomes" id="UP000228886"/>
    </source>
</evidence>
<keyword evidence="1" id="KW-1133">Transmembrane helix</keyword>
<comment type="caution">
    <text evidence="2">The sequence shown here is derived from an EMBL/GenBank/DDBJ whole genome shotgun (WGS) entry which is preliminary data.</text>
</comment>
<dbReference type="Proteomes" id="UP000228886">
    <property type="component" value="Unassembled WGS sequence"/>
</dbReference>